<feature type="compositionally biased region" description="Basic residues" evidence="1">
    <location>
        <begin position="35"/>
        <end position="46"/>
    </location>
</feature>
<feature type="region of interest" description="Disordered" evidence="1">
    <location>
        <begin position="29"/>
        <end position="49"/>
    </location>
</feature>
<gene>
    <name evidence="2" type="ORF">UFOPK4366_00341</name>
</gene>
<dbReference type="InterPro" id="IPR050490">
    <property type="entry name" value="Bact_solute-bd_prot1"/>
</dbReference>
<proteinExistence type="predicted"/>
<dbReference type="InterPro" id="IPR006311">
    <property type="entry name" value="TAT_signal"/>
</dbReference>
<dbReference type="EMBL" id="CAFBQS010000040">
    <property type="protein sequence ID" value="CAB5061170.1"/>
    <property type="molecule type" value="Genomic_DNA"/>
</dbReference>
<accession>A0A6J7U726</accession>
<organism evidence="2">
    <name type="scientific">freshwater metagenome</name>
    <dbReference type="NCBI Taxonomy" id="449393"/>
    <lineage>
        <taxon>unclassified sequences</taxon>
        <taxon>metagenomes</taxon>
        <taxon>ecological metagenomes</taxon>
    </lineage>
</organism>
<dbReference type="PANTHER" id="PTHR43649">
    <property type="entry name" value="ARABINOSE-BINDING PROTEIN-RELATED"/>
    <property type="match status" value="1"/>
</dbReference>
<dbReference type="AlphaFoldDB" id="A0A6J7U726"/>
<reference evidence="2" key="1">
    <citation type="submission" date="2020-05" db="EMBL/GenBank/DDBJ databases">
        <authorList>
            <person name="Chiriac C."/>
            <person name="Salcher M."/>
            <person name="Ghai R."/>
            <person name="Kavagutti S V."/>
        </authorList>
    </citation>
    <scope>NUCLEOTIDE SEQUENCE</scope>
</reference>
<dbReference type="Gene3D" id="3.40.190.10">
    <property type="entry name" value="Periplasmic binding protein-like II"/>
    <property type="match status" value="1"/>
</dbReference>
<evidence type="ECO:0000313" key="2">
    <source>
        <dbReference type="EMBL" id="CAB5061170.1"/>
    </source>
</evidence>
<protein>
    <submittedName>
        <fullName evidence="2">Unannotated protein</fullName>
    </submittedName>
</protein>
<sequence length="451" mass="48277">MDSNSVSRRKFIGVAGGVAAGAAIAGPASAATKKPAAKKPAAKKPAAKPAAAPVAVNNPGTGVVNYWNHFTSPVERAGFEAVTAAFKKDFPAIDLKVEAIQNPDWMTKYITAVQAKSGPDALMVTANRVSDMSRIGGLTDLTVRAKSWDPFFKINGKDAINGLSYIGKNMAVPCFTFIDWMYYRKDYLAAAGIKSAPKTLEEFRLAAIEMTNPDKKRYGFGLRGGAGGGGYISSLMHAMNGPLIDKNGKSILELDAAVDALRFWVHLGTKDKCIPPTAATDGYAQFQGAFQKGDTGMIFHHTGSFVEVGKALKYGIEVETSAMPTGPKSGLGAISPLGNGIFKGSSNPDAAWTFATYWGDTKAQVEFLKATGYYGTSKEAAKDDFVVKNPQYKVALAGLDNYWTAYTFPGVENWQINTCLVEFQKALTGKQTPEQAARAIWTELRDITGTN</sequence>
<dbReference type="PROSITE" id="PS51318">
    <property type="entry name" value="TAT"/>
    <property type="match status" value="1"/>
</dbReference>
<dbReference type="InterPro" id="IPR006059">
    <property type="entry name" value="SBP"/>
</dbReference>
<dbReference type="SUPFAM" id="SSF53850">
    <property type="entry name" value="Periplasmic binding protein-like II"/>
    <property type="match status" value="1"/>
</dbReference>
<dbReference type="PANTHER" id="PTHR43649:SF12">
    <property type="entry name" value="DIACETYLCHITOBIOSE BINDING PROTEIN DASA"/>
    <property type="match status" value="1"/>
</dbReference>
<dbReference type="Pfam" id="PF01547">
    <property type="entry name" value="SBP_bac_1"/>
    <property type="match status" value="1"/>
</dbReference>
<evidence type="ECO:0000256" key="1">
    <source>
        <dbReference type="SAM" id="MobiDB-lite"/>
    </source>
</evidence>
<name>A0A6J7U726_9ZZZZ</name>